<name>A0AAV7X266_PLEWA</name>
<feature type="region of interest" description="Disordered" evidence="1">
    <location>
        <begin position="1"/>
        <end position="57"/>
    </location>
</feature>
<dbReference type="EMBL" id="JANPWB010000001">
    <property type="protein sequence ID" value="KAJ1218355.1"/>
    <property type="molecule type" value="Genomic_DNA"/>
</dbReference>
<evidence type="ECO:0000256" key="1">
    <source>
        <dbReference type="SAM" id="MobiDB-lite"/>
    </source>
</evidence>
<sequence length="117" mass="12640">MEVRRREVQQGETVENENGDPKVITHSSSSQKNMGKQRTAKDMPTGLSPRDVTGETAGGDEVLVQHTTEILAAIQESKTALESQIATLAGEVGLLRDEHNKFKDHVKATEDTLGGTA</sequence>
<dbReference type="Proteomes" id="UP001066276">
    <property type="component" value="Chromosome 1_1"/>
</dbReference>
<keyword evidence="3" id="KW-1185">Reference proteome</keyword>
<accession>A0AAV7X266</accession>
<gene>
    <name evidence="2" type="ORF">NDU88_005935</name>
</gene>
<feature type="compositionally biased region" description="Polar residues" evidence="1">
    <location>
        <begin position="25"/>
        <end position="36"/>
    </location>
</feature>
<reference evidence="2" key="1">
    <citation type="journal article" date="2022" name="bioRxiv">
        <title>Sequencing and chromosome-scale assembly of the giantPleurodeles waltlgenome.</title>
        <authorList>
            <person name="Brown T."/>
            <person name="Elewa A."/>
            <person name="Iarovenko S."/>
            <person name="Subramanian E."/>
            <person name="Araus A.J."/>
            <person name="Petzold A."/>
            <person name="Susuki M."/>
            <person name="Suzuki K.-i.T."/>
            <person name="Hayashi T."/>
            <person name="Toyoda A."/>
            <person name="Oliveira C."/>
            <person name="Osipova E."/>
            <person name="Leigh N.D."/>
            <person name="Simon A."/>
            <person name="Yun M.H."/>
        </authorList>
    </citation>
    <scope>NUCLEOTIDE SEQUENCE</scope>
    <source>
        <strain evidence="2">20211129_DDA</strain>
        <tissue evidence="2">Liver</tissue>
    </source>
</reference>
<evidence type="ECO:0000313" key="2">
    <source>
        <dbReference type="EMBL" id="KAJ1218355.1"/>
    </source>
</evidence>
<protein>
    <submittedName>
        <fullName evidence="2">Uncharacterized protein</fullName>
    </submittedName>
</protein>
<comment type="caution">
    <text evidence="2">The sequence shown here is derived from an EMBL/GenBank/DDBJ whole genome shotgun (WGS) entry which is preliminary data.</text>
</comment>
<evidence type="ECO:0000313" key="3">
    <source>
        <dbReference type="Proteomes" id="UP001066276"/>
    </source>
</evidence>
<organism evidence="2 3">
    <name type="scientific">Pleurodeles waltl</name>
    <name type="common">Iberian ribbed newt</name>
    <dbReference type="NCBI Taxonomy" id="8319"/>
    <lineage>
        <taxon>Eukaryota</taxon>
        <taxon>Metazoa</taxon>
        <taxon>Chordata</taxon>
        <taxon>Craniata</taxon>
        <taxon>Vertebrata</taxon>
        <taxon>Euteleostomi</taxon>
        <taxon>Amphibia</taxon>
        <taxon>Batrachia</taxon>
        <taxon>Caudata</taxon>
        <taxon>Salamandroidea</taxon>
        <taxon>Salamandridae</taxon>
        <taxon>Pleurodelinae</taxon>
        <taxon>Pleurodeles</taxon>
    </lineage>
</organism>
<dbReference type="AlphaFoldDB" id="A0AAV7X266"/>
<proteinExistence type="predicted"/>